<evidence type="ECO:0000256" key="9">
    <source>
        <dbReference type="ARBA" id="ARBA00038901"/>
    </source>
</evidence>
<feature type="domain" description="Non-canonical purine NTP phosphatase/PRRC1" evidence="12">
    <location>
        <begin position="14"/>
        <end position="137"/>
    </location>
</feature>
<dbReference type="EMBL" id="MHOL01000002">
    <property type="protein sequence ID" value="OGZ63376.1"/>
    <property type="molecule type" value="Genomic_DNA"/>
</dbReference>
<evidence type="ECO:0000259" key="12">
    <source>
        <dbReference type="Pfam" id="PF01931"/>
    </source>
</evidence>
<accession>A0A1G2HLL2</accession>
<keyword evidence="6" id="KW-0460">Magnesium</keyword>
<evidence type="ECO:0000256" key="6">
    <source>
        <dbReference type="ARBA" id="ARBA00022842"/>
    </source>
</evidence>
<keyword evidence="3" id="KW-0479">Metal-binding</keyword>
<dbReference type="InterPro" id="IPR050299">
    <property type="entry name" value="YjjX_NTPase"/>
</dbReference>
<comment type="cofactor">
    <cofactor evidence="2">
        <name>Mg(2+)</name>
        <dbReference type="ChEBI" id="CHEBI:18420"/>
    </cofactor>
</comment>
<comment type="catalytic activity">
    <reaction evidence="11">
        <text>XTP + H2O = XDP + phosphate + H(+)</text>
        <dbReference type="Rhea" id="RHEA:28406"/>
        <dbReference type="ChEBI" id="CHEBI:15377"/>
        <dbReference type="ChEBI" id="CHEBI:15378"/>
        <dbReference type="ChEBI" id="CHEBI:43474"/>
        <dbReference type="ChEBI" id="CHEBI:59884"/>
        <dbReference type="ChEBI" id="CHEBI:61314"/>
        <dbReference type="EC" id="3.6.1.73"/>
    </reaction>
</comment>
<proteinExistence type="predicted"/>
<organism evidence="13 14">
    <name type="scientific">Candidatus Staskawiczbacteria bacterium RIFCSPHIGHO2_01_FULL_34_27</name>
    <dbReference type="NCBI Taxonomy" id="1802199"/>
    <lineage>
        <taxon>Bacteria</taxon>
        <taxon>Candidatus Staskawicziibacteriota</taxon>
    </lineage>
</organism>
<dbReference type="AlphaFoldDB" id="A0A1G2HLL2"/>
<evidence type="ECO:0000256" key="5">
    <source>
        <dbReference type="ARBA" id="ARBA00022801"/>
    </source>
</evidence>
<evidence type="ECO:0000256" key="2">
    <source>
        <dbReference type="ARBA" id="ARBA00001946"/>
    </source>
</evidence>
<dbReference type="PANTHER" id="PTHR34699:SF2">
    <property type="entry name" value="NON-CANONICAL PURINE NTP PHOSPHATASE_PRRC1 DOMAIN-CONTAINING PROTEIN"/>
    <property type="match status" value="1"/>
</dbReference>
<name>A0A1G2HLL2_9BACT</name>
<keyword evidence="5" id="KW-0378">Hydrolase</keyword>
<sequence>MKKLIIVVGTISEPKIKYLKDVLRELRMIATIIPIKVNSQVSEQPKTSVETKRGSINRAKKAFQEKPNVDFAVGIEVGYHKNYKRKYEMFCWVTIIGEDGFQLSNQSHKFLLPQFHQNLLHKDLYIGDNLDGYHKNKKDLIKKHIDDIIRHRKPFIENALKHSLIHYFNREDF</sequence>
<keyword evidence="7" id="KW-0546">Nucleotide metabolism</keyword>
<dbReference type="SUPFAM" id="SSF52972">
    <property type="entry name" value="ITPase-like"/>
    <property type="match status" value="1"/>
</dbReference>
<dbReference type="InterPro" id="IPR026533">
    <property type="entry name" value="NTPase/PRRC1"/>
</dbReference>
<dbReference type="Pfam" id="PF01931">
    <property type="entry name" value="NTPase_I-T"/>
    <property type="match status" value="1"/>
</dbReference>
<dbReference type="GO" id="GO:0046872">
    <property type="term" value="F:metal ion binding"/>
    <property type="evidence" value="ECO:0007669"/>
    <property type="project" value="UniProtKB-KW"/>
</dbReference>
<dbReference type="Gene3D" id="3.90.950.10">
    <property type="match status" value="1"/>
</dbReference>
<comment type="caution">
    <text evidence="13">The sequence shown here is derived from an EMBL/GenBank/DDBJ whole genome shotgun (WGS) entry which is preliminary data.</text>
</comment>
<comment type="catalytic activity">
    <reaction evidence="10">
        <text>ITP + H2O = IDP + phosphate + H(+)</text>
        <dbReference type="Rhea" id="RHEA:28330"/>
        <dbReference type="ChEBI" id="CHEBI:15377"/>
        <dbReference type="ChEBI" id="CHEBI:15378"/>
        <dbReference type="ChEBI" id="CHEBI:43474"/>
        <dbReference type="ChEBI" id="CHEBI:58280"/>
        <dbReference type="ChEBI" id="CHEBI:61402"/>
        <dbReference type="EC" id="3.6.1.73"/>
    </reaction>
</comment>
<dbReference type="EC" id="3.6.1.73" evidence="9"/>
<evidence type="ECO:0000256" key="1">
    <source>
        <dbReference type="ARBA" id="ARBA00001936"/>
    </source>
</evidence>
<evidence type="ECO:0000256" key="7">
    <source>
        <dbReference type="ARBA" id="ARBA00023080"/>
    </source>
</evidence>
<evidence type="ECO:0000256" key="10">
    <source>
        <dbReference type="ARBA" id="ARBA00048174"/>
    </source>
</evidence>
<keyword evidence="8" id="KW-0464">Manganese</keyword>
<dbReference type="GO" id="GO:0103023">
    <property type="term" value="F:ITPase activity"/>
    <property type="evidence" value="ECO:0007669"/>
    <property type="project" value="UniProtKB-EC"/>
</dbReference>
<evidence type="ECO:0000256" key="4">
    <source>
        <dbReference type="ARBA" id="ARBA00022741"/>
    </source>
</evidence>
<evidence type="ECO:0000256" key="3">
    <source>
        <dbReference type="ARBA" id="ARBA00022723"/>
    </source>
</evidence>
<keyword evidence="4" id="KW-0547">Nucleotide-binding</keyword>
<evidence type="ECO:0000256" key="11">
    <source>
        <dbReference type="ARBA" id="ARBA00048781"/>
    </source>
</evidence>
<gene>
    <name evidence="13" type="ORF">A2639_01765</name>
</gene>
<dbReference type="GO" id="GO:0009117">
    <property type="term" value="P:nucleotide metabolic process"/>
    <property type="evidence" value="ECO:0007669"/>
    <property type="project" value="UniProtKB-KW"/>
</dbReference>
<dbReference type="InterPro" id="IPR029001">
    <property type="entry name" value="ITPase-like_fam"/>
</dbReference>
<dbReference type="PANTHER" id="PTHR34699">
    <property type="match status" value="1"/>
</dbReference>
<dbReference type="Proteomes" id="UP000178991">
    <property type="component" value="Unassembled WGS sequence"/>
</dbReference>
<protein>
    <recommendedName>
        <fullName evidence="9">inosine/xanthosine triphosphatase</fullName>
        <ecNumber evidence="9">3.6.1.73</ecNumber>
    </recommendedName>
</protein>
<evidence type="ECO:0000313" key="13">
    <source>
        <dbReference type="EMBL" id="OGZ63376.1"/>
    </source>
</evidence>
<evidence type="ECO:0000313" key="14">
    <source>
        <dbReference type="Proteomes" id="UP000178991"/>
    </source>
</evidence>
<reference evidence="13 14" key="1">
    <citation type="journal article" date="2016" name="Nat. Commun.">
        <title>Thousands of microbial genomes shed light on interconnected biogeochemical processes in an aquifer system.</title>
        <authorList>
            <person name="Anantharaman K."/>
            <person name="Brown C.T."/>
            <person name="Hug L.A."/>
            <person name="Sharon I."/>
            <person name="Castelle C.J."/>
            <person name="Probst A.J."/>
            <person name="Thomas B.C."/>
            <person name="Singh A."/>
            <person name="Wilkins M.J."/>
            <person name="Karaoz U."/>
            <person name="Brodie E.L."/>
            <person name="Williams K.H."/>
            <person name="Hubbard S.S."/>
            <person name="Banfield J.F."/>
        </authorList>
    </citation>
    <scope>NUCLEOTIDE SEQUENCE [LARGE SCALE GENOMIC DNA]</scope>
</reference>
<evidence type="ECO:0000256" key="8">
    <source>
        <dbReference type="ARBA" id="ARBA00023211"/>
    </source>
</evidence>
<comment type="cofactor">
    <cofactor evidence="1">
        <name>Mn(2+)</name>
        <dbReference type="ChEBI" id="CHEBI:29035"/>
    </cofactor>
</comment>
<dbReference type="GO" id="GO:0000166">
    <property type="term" value="F:nucleotide binding"/>
    <property type="evidence" value="ECO:0007669"/>
    <property type="project" value="UniProtKB-KW"/>
</dbReference>